<keyword evidence="3" id="KW-1185">Reference proteome</keyword>
<dbReference type="PANTHER" id="PTHR11895:SF176">
    <property type="entry name" value="AMIDASE AMID-RELATED"/>
    <property type="match status" value="1"/>
</dbReference>
<dbReference type="Proteomes" id="UP000466607">
    <property type="component" value="Chromosome"/>
</dbReference>
<proteinExistence type="predicted"/>
<sequence length="438" mass="45858">METLDVSGARRACEQALERTKGAAARSTMITVTAERARREADDSDGRRRDGALLSPLDGVPIVWKDLFDVEGTVTTCGSASLLERPPAPADGALVRRIASLGMVTVGKTNLSEFAFSGLGINQRFGTPVNPVDAALVPGGSSAGSAVAVTAGIAPLAVGTDTSGSVRVPAAFCGCVGYRASHNRYGENDFRALSPTLDSVGLMARTVDDIRLLDRLLAGTSHRQPARPRVVIPAGEWVDDCTPAIRAAFESAVDSLRGGDVRVTTVRLASMERAQHLIDTYGTIVGADAYAAYGRLLGSAGIEPATARRLARNAGAQEAVEPLRREMRTLRRQFAAELTGSVLLCPTVRHEPPRIADLLGSEATYDAVNASTLRTTMVLSYLGACGVTLPMTGRAPAGMLVSAPAGDDDVVLAAASEFERLTSCPSASAARREAAWPS</sequence>
<name>A0AAD1IMX4_9MYCO</name>
<accession>A0AAD1IMX4</accession>
<dbReference type="InterPro" id="IPR023631">
    <property type="entry name" value="Amidase_dom"/>
</dbReference>
<evidence type="ECO:0000313" key="2">
    <source>
        <dbReference type="EMBL" id="BBY17393.1"/>
    </source>
</evidence>
<dbReference type="Pfam" id="PF01425">
    <property type="entry name" value="Amidase"/>
    <property type="match status" value="1"/>
</dbReference>
<reference evidence="2 3" key="1">
    <citation type="journal article" date="2019" name="Emerg. Microbes Infect.">
        <title>Comprehensive subspecies identification of 175 nontuberculous mycobacteria species based on 7547 genomic profiles.</title>
        <authorList>
            <person name="Matsumoto Y."/>
            <person name="Kinjo T."/>
            <person name="Motooka D."/>
            <person name="Nabeya D."/>
            <person name="Jung N."/>
            <person name="Uechi K."/>
            <person name="Horii T."/>
            <person name="Iida T."/>
            <person name="Fujita J."/>
            <person name="Nakamura S."/>
        </authorList>
    </citation>
    <scope>NUCLEOTIDE SEQUENCE [LARGE SCALE GENOMIC DNA]</scope>
    <source>
        <strain evidence="2 3">JCM 17423</strain>
    </source>
</reference>
<dbReference type="InterPro" id="IPR000120">
    <property type="entry name" value="Amidase"/>
</dbReference>
<dbReference type="GO" id="GO:0003824">
    <property type="term" value="F:catalytic activity"/>
    <property type="evidence" value="ECO:0007669"/>
    <property type="project" value="InterPro"/>
</dbReference>
<dbReference type="SUPFAM" id="SSF75304">
    <property type="entry name" value="Amidase signature (AS) enzymes"/>
    <property type="match status" value="1"/>
</dbReference>
<dbReference type="RefSeq" id="WP_134054051.1">
    <property type="nucleotide sequence ID" value="NZ_AP022586.1"/>
</dbReference>
<organism evidence="2 3">
    <name type="scientific">Mycolicibacterium litorale</name>
    <dbReference type="NCBI Taxonomy" id="758802"/>
    <lineage>
        <taxon>Bacteria</taxon>
        <taxon>Bacillati</taxon>
        <taxon>Actinomycetota</taxon>
        <taxon>Actinomycetes</taxon>
        <taxon>Mycobacteriales</taxon>
        <taxon>Mycobacteriaceae</taxon>
        <taxon>Mycolicibacterium</taxon>
    </lineage>
</organism>
<dbReference type="PANTHER" id="PTHR11895">
    <property type="entry name" value="TRANSAMIDASE"/>
    <property type="match status" value="1"/>
</dbReference>
<evidence type="ECO:0000313" key="3">
    <source>
        <dbReference type="Proteomes" id="UP000466607"/>
    </source>
</evidence>
<dbReference type="InterPro" id="IPR036928">
    <property type="entry name" value="AS_sf"/>
</dbReference>
<protein>
    <recommendedName>
        <fullName evidence="1">Amidase domain-containing protein</fullName>
    </recommendedName>
</protein>
<evidence type="ECO:0000259" key="1">
    <source>
        <dbReference type="Pfam" id="PF01425"/>
    </source>
</evidence>
<dbReference type="Gene3D" id="3.90.1300.10">
    <property type="entry name" value="Amidase signature (AS) domain"/>
    <property type="match status" value="1"/>
</dbReference>
<dbReference type="EMBL" id="AP022586">
    <property type="protein sequence ID" value="BBY17393.1"/>
    <property type="molecule type" value="Genomic_DNA"/>
</dbReference>
<feature type="domain" description="Amidase" evidence="1">
    <location>
        <begin position="14"/>
        <end position="412"/>
    </location>
</feature>
<gene>
    <name evidence="2" type="ORF">MLIT_29850</name>
</gene>
<dbReference type="AlphaFoldDB" id="A0AAD1IMX4"/>